<evidence type="ECO:0000256" key="4">
    <source>
        <dbReference type="ARBA" id="ARBA00023163"/>
    </source>
</evidence>
<dbReference type="Gene3D" id="1.10.10.10">
    <property type="entry name" value="Winged helix-like DNA-binding domain superfamily/Winged helix DNA-binding domain"/>
    <property type="match status" value="1"/>
</dbReference>
<dbReference type="SUPFAM" id="SSF48452">
    <property type="entry name" value="TPR-like"/>
    <property type="match status" value="2"/>
</dbReference>
<dbReference type="InterPro" id="IPR027417">
    <property type="entry name" value="P-loop_NTPase"/>
</dbReference>
<keyword evidence="8" id="KW-1185">Reference proteome</keyword>
<dbReference type="InterPro" id="IPR051677">
    <property type="entry name" value="AfsR-DnrI-RedD_regulator"/>
</dbReference>
<dbReference type="SMART" id="SM00862">
    <property type="entry name" value="Trans_reg_C"/>
    <property type="match status" value="1"/>
</dbReference>
<dbReference type="Gene3D" id="1.25.40.10">
    <property type="entry name" value="Tetratricopeptide repeat domain"/>
    <property type="match status" value="2"/>
</dbReference>
<name>A0A8J4EEL3_9ACTN</name>
<feature type="DNA-binding region" description="OmpR/PhoB-type" evidence="5">
    <location>
        <begin position="1"/>
        <end position="94"/>
    </location>
</feature>
<dbReference type="GO" id="GO:0000160">
    <property type="term" value="P:phosphorelay signal transduction system"/>
    <property type="evidence" value="ECO:0007669"/>
    <property type="project" value="InterPro"/>
</dbReference>
<feature type="domain" description="OmpR/PhoB-type" evidence="6">
    <location>
        <begin position="1"/>
        <end position="94"/>
    </location>
</feature>
<protein>
    <submittedName>
        <fullName evidence="7">SARP family transcriptional regulator</fullName>
    </submittedName>
</protein>
<dbReference type="Gene3D" id="3.40.50.300">
    <property type="entry name" value="P-loop containing nucleotide triphosphate hydrolases"/>
    <property type="match status" value="1"/>
</dbReference>
<dbReference type="SMART" id="SM00028">
    <property type="entry name" value="TPR"/>
    <property type="match status" value="4"/>
</dbReference>
<dbReference type="GO" id="GO:0006355">
    <property type="term" value="P:regulation of DNA-templated transcription"/>
    <property type="evidence" value="ECO:0007669"/>
    <property type="project" value="InterPro"/>
</dbReference>
<evidence type="ECO:0000313" key="7">
    <source>
        <dbReference type="EMBL" id="GIJ71743.1"/>
    </source>
</evidence>
<dbReference type="PRINTS" id="PR00364">
    <property type="entry name" value="DISEASERSIST"/>
</dbReference>
<sequence>MTGVLRFQLLGPVAATLDGRPVDLGRRRERRLLALLLLDPGRPVAVDRLIGLMWDDEPPRDPRATLHVHVSRLRGRLPDPDLLVRRDSGYLLDTPPAAVDAYEFLAAVERGRDEPDPARRADRLRAALALWRGDALADVMPDRLRRTLCAGWEETRLAALELRLAAELVTHSAETVAELADLAARYPERERFTALRMEALHRSGRQQEALAVFDERARSVADRLGLDPGPELLELRTAILRAADPPSTKDVPAQLPADAAVFVGREAEIDHLTGVIAARPAGTAAVVTIEGMPGVGKTALATHLAHRLRADYPDGQLFLDLRGFADGIAPVDPADALDRLLRDLGVAGDAIPAGVAERSARLRTELAGRRVLVLLDNAAGEAQVAPLLPASPGCLVLVTSRRSLAGLDNAVPLELPLLSADDGTALLSRLLGDTDRPGLAELVELCGRLPLALRLVSARLRHRPSWTVEQLASRLRDEHARLGELYAGERSVGTTIALSYHHLADEQRALVCTLGRLPVAEVDVRLAAAAAGLDTVAARRLLDRIVDAHLLEERVPGRYRFHDLVRLTARDLATDEDGTATRRRFLTAYLHTLHRAVAVVRFGRLPGHLLEAPALTRVPFLRDHDAAAWLRDERDNLVTVVRHAAEHGDHDLTWQLAATLGRLFPREHRCDEWLVTSDLGARAAAALGKPRAAALMRVDAGNRHYTLGRADLALDDHLAALALADDAGDDLLVGYLSAYTGRIHQALGQADRAEAAYRRALANPGFVADRREAAYTELDLNAIHVALGRYDVAGRGYRTSIDVARRFGDRNLECFAHYNVAHFLLLQGDLAAAEEHARAAVDLAARIGYPVREARGWEKLGEVLDTAGRVEEAVDAWTRAAAVYESVADPRAADLRRRAEKSRWQGR</sequence>
<dbReference type="InterPro" id="IPR005158">
    <property type="entry name" value="BTAD"/>
</dbReference>
<keyword evidence="2" id="KW-0805">Transcription regulation</keyword>
<keyword evidence="3 5" id="KW-0238">DNA-binding</keyword>
<dbReference type="InterPro" id="IPR019734">
    <property type="entry name" value="TPR_rpt"/>
</dbReference>
<dbReference type="SUPFAM" id="SSF52540">
    <property type="entry name" value="P-loop containing nucleoside triphosphate hydrolases"/>
    <property type="match status" value="1"/>
</dbReference>
<comment type="caution">
    <text evidence="7">The sequence shown here is derived from an EMBL/GenBank/DDBJ whole genome shotgun (WGS) entry which is preliminary data.</text>
</comment>
<dbReference type="InterPro" id="IPR016032">
    <property type="entry name" value="Sig_transdc_resp-reg_C-effctor"/>
</dbReference>
<dbReference type="InterPro" id="IPR036388">
    <property type="entry name" value="WH-like_DNA-bd_sf"/>
</dbReference>
<dbReference type="InterPro" id="IPR001867">
    <property type="entry name" value="OmpR/PhoB-type_DNA-bd"/>
</dbReference>
<dbReference type="EMBL" id="BOPH01000089">
    <property type="protein sequence ID" value="GIJ71743.1"/>
    <property type="molecule type" value="Genomic_DNA"/>
</dbReference>
<evidence type="ECO:0000256" key="3">
    <source>
        <dbReference type="ARBA" id="ARBA00023125"/>
    </source>
</evidence>
<evidence type="ECO:0000256" key="1">
    <source>
        <dbReference type="ARBA" id="ARBA00005820"/>
    </source>
</evidence>
<dbReference type="PANTHER" id="PTHR35807">
    <property type="entry name" value="TRANSCRIPTIONAL REGULATOR REDD-RELATED"/>
    <property type="match status" value="1"/>
</dbReference>
<evidence type="ECO:0000256" key="2">
    <source>
        <dbReference type="ARBA" id="ARBA00023015"/>
    </source>
</evidence>
<evidence type="ECO:0000313" key="8">
    <source>
        <dbReference type="Proteomes" id="UP000635606"/>
    </source>
</evidence>
<dbReference type="Pfam" id="PF13191">
    <property type="entry name" value="AAA_16"/>
    <property type="match status" value="1"/>
</dbReference>
<keyword evidence="4" id="KW-0804">Transcription</keyword>
<organism evidence="7 8">
    <name type="scientific">Virgisporangium ochraceum</name>
    <dbReference type="NCBI Taxonomy" id="65505"/>
    <lineage>
        <taxon>Bacteria</taxon>
        <taxon>Bacillati</taxon>
        <taxon>Actinomycetota</taxon>
        <taxon>Actinomycetes</taxon>
        <taxon>Micromonosporales</taxon>
        <taxon>Micromonosporaceae</taxon>
        <taxon>Virgisporangium</taxon>
    </lineage>
</organism>
<reference evidence="7" key="1">
    <citation type="submission" date="2021-01" db="EMBL/GenBank/DDBJ databases">
        <title>Whole genome shotgun sequence of Virgisporangium ochraceum NBRC 16418.</title>
        <authorList>
            <person name="Komaki H."/>
            <person name="Tamura T."/>
        </authorList>
    </citation>
    <scope>NUCLEOTIDE SEQUENCE</scope>
    <source>
        <strain evidence="7">NBRC 16418</strain>
    </source>
</reference>
<evidence type="ECO:0000256" key="5">
    <source>
        <dbReference type="PROSITE-ProRule" id="PRU01091"/>
    </source>
</evidence>
<dbReference type="Proteomes" id="UP000635606">
    <property type="component" value="Unassembled WGS sequence"/>
</dbReference>
<dbReference type="PROSITE" id="PS51755">
    <property type="entry name" value="OMPR_PHOB"/>
    <property type="match status" value="1"/>
</dbReference>
<dbReference type="InterPro" id="IPR011990">
    <property type="entry name" value="TPR-like_helical_dom_sf"/>
</dbReference>
<dbReference type="PANTHER" id="PTHR35807:SF1">
    <property type="entry name" value="TRANSCRIPTIONAL REGULATOR REDD"/>
    <property type="match status" value="1"/>
</dbReference>
<dbReference type="GO" id="GO:0003677">
    <property type="term" value="F:DNA binding"/>
    <property type="evidence" value="ECO:0007669"/>
    <property type="project" value="UniProtKB-UniRule"/>
</dbReference>
<dbReference type="SUPFAM" id="SSF46894">
    <property type="entry name" value="C-terminal effector domain of the bipartite response regulators"/>
    <property type="match status" value="1"/>
</dbReference>
<evidence type="ECO:0000259" key="6">
    <source>
        <dbReference type="PROSITE" id="PS51755"/>
    </source>
</evidence>
<comment type="similarity">
    <text evidence="1">Belongs to the AfsR/DnrI/RedD regulatory family.</text>
</comment>
<proteinExistence type="inferred from homology"/>
<dbReference type="AlphaFoldDB" id="A0A8J4EEL3"/>
<accession>A0A8J4EEL3</accession>
<dbReference type="SMART" id="SM01043">
    <property type="entry name" value="BTAD"/>
    <property type="match status" value="1"/>
</dbReference>
<gene>
    <name evidence="7" type="ORF">Voc01_066600</name>
</gene>
<dbReference type="Pfam" id="PF03704">
    <property type="entry name" value="BTAD"/>
    <property type="match status" value="1"/>
</dbReference>
<dbReference type="InterPro" id="IPR041664">
    <property type="entry name" value="AAA_16"/>
</dbReference>
<dbReference type="Pfam" id="PF00486">
    <property type="entry name" value="Trans_reg_C"/>
    <property type="match status" value="1"/>
</dbReference>